<accession>A0AAD5QA17</accession>
<dbReference type="Proteomes" id="UP001209570">
    <property type="component" value="Unassembled WGS sequence"/>
</dbReference>
<sequence>MAPMMPPPAARNDDHGDDKDAALKCQLCAGLTIYKRAMVDGRLPPRCVGIEMTVPVTSEKLEELHERAGKPRPDNFSLYGVGLSVYRREWAEKGDRMPIVRGLGLMVVQSDPEDLMKRVEEQKRVRRELQRRLRGDQDGDQQEDDEEDDDEDLVEDFGDDDAAGLVEKGPIGASMPKRPQLPPVLPTMTFEEFMGNAVDGAKSMTRAMYNFWAKRLDGFGDRISWAAEKAKELEDQWRGKGGPTGA</sequence>
<reference evidence="2" key="1">
    <citation type="submission" date="2021-12" db="EMBL/GenBank/DDBJ databases">
        <title>Prjna785345.</title>
        <authorList>
            <person name="Rujirawat T."/>
            <person name="Krajaejun T."/>
        </authorList>
    </citation>
    <scope>NUCLEOTIDE SEQUENCE</scope>
    <source>
        <strain evidence="2">Pi057C3</strain>
    </source>
</reference>
<evidence type="ECO:0000256" key="1">
    <source>
        <dbReference type="SAM" id="MobiDB-lite"/>
    </source>
</evidence>
<name>A0AAD5QA17_PYTIN</name>
<proteinExistence type="predicted"/>
<protein>
    <submittedName>
        <fullName evidence="2">Uncharacterized protein</fullName>
    </submittedName>
</protein>
<evidence type="ECO:0000313" key="2">
    <source>
        <dbReference type="EMBL" id="KAJ0399867.1"/>
    </source>
</evidence>
<feature type="region of interest" description="Disordered" evidence="1">
    <location>
        <begin position="130"/>
        <end position="183"/>
    </location>
</feature>
<keyword evidence="3" id="KW-1185">Reference proteome</keyword>
<evidence type="ECO:0000313" key="3">
    <source>
        <dbReference type="Proteomes" id="UP001209570"/>
    </source>
</evidence>
<feature type="compositionally biased region" description="Acidic residues" evidence="1">
    <location>
        <begin position="138"/>
        <end position="162"/>
    </location>
</feature>
<gene>
    <name evidence="2" type="ORF">P43SY_000435</name>
</gene>
<dbReference type="EMBL" id="JAKCXM010000169">
    <property type="protein sequence ID" value="KAJ0399867.1"/>
    <property type="molecule type" value="Genomic_DNA"/>
</dbReference>
<dbReference type="AlphaFoldDB" id="A0AAD5QA17"/>
<comment type="caution">
    <text evidence="2">The sequence shown here is derived from an EMBL/GenBank/DDBJ whole genome shotgun (WGS) entry which is preliminary data.</text>
</comment>
<organism evidence="2 3">
    <name type="scientific">Pythium insidiosum</name>
    <name type="common">Pythiosis disease agent</name>
    <dbReference type="NCBI Taxonomy" id="114742"/>
    <lineage>
        <taxon>Eukaryota</taxon>
        <taxon>Sar</taxon>
        <taxon>Stramenopiles</taxon>
        <taxon>Oomycota</taxon>
        <taxon>Peronosporomycetes</taxon>
        <taxon>Pythiales</taxon>
        <taxon>Pythiaceae</taxon>
        <taxon>Pythium</taxon>
    </lineage>
</organism>